<evidence type="ECO:0000313" key="2">
    <source>
        <dbReference type="Proteomes" id="UP000886653"/>
    </source>
</evidence>
<sequence length="66" mass="7418">MDRCAQIIAMGSVCQFHGLGSACRLRPTESTRSDPQNCATREIGYSLKNVMRCSYDEPYHHQPGGW</sequence>
<evidence type="ECO:0000313" key="1">
    <source>
        <dbReference type="EMBL" id="KAG0144546.1"/>
    </source>
</evidence>
<reference evidence="1" key="1">
    <citation type="submission" date="2013-11" db="EMBL/GenBank/DDBJ databases">
        <title>Genome sequence of the fusiform rust pathogen reveals effectors for host alternation and coevolution with pine.</title>
        <authorList>
            <consortium name="DOE Joint Genome Institute"/>
            <person name="Smith K."/>
            <person name="Pendleton A."/>
            <person name="Kubisiak T."/>
            <person name="Anderson C."/>
            <person name="Salamov A."/>
            <person name="Aerts A."/>
            <person name="Riley R."/>
            <person name="Clum A."/>
            <person name="Lindquist E."/>
            <person name="Ence D."/>
            <person name="Campbell M."/>
            <person name="Kronenberg Z."/>
            <person name="Feau N."/>
            <person name="Dhillon B."/>
            <person name="Hamelin R."/>
            <person name="Burleigh J."/>
            <person name="Smith J."/>
            <person name="Yandell M."/>
            <person name="Nelson C."/>
            <person name="Grigoriev I."/>
            <person name="Davis J."/>
        </authorList>
    </citation>
    <scope>NUCLEOTIDE SEQUENCE</scope>
    <source>
        <strain evidence="1">G11</strain>
    </source>
</reference>
<dbReference type="AlphaFoldDB" id="A0A9P6T9X1"/>
<name>A0A9P6T9X1_9BASI</name>
<gene>
    <name evidence="1" type="ORF">CROQUDRAFT_94925</name>
</gene>
<dbReference type="PROSITE" id="PS51257">
    <property type="entry name" value="PROKAR_LIPOPROTEIN"/>
    <property type="match status" value="1"/>
</dbReference>
<protein>
    <submittedName>
        <fullName evidence="1">Uncharacterized protein</fullName>
    </submittedName>
</protein>
<dbReference type="EMBL" id="MU167293">
    <property type="protein sequence ID" value="KAG0144546.1"/>
    <property type="molecule type" value="Genomic_DNA"/>
</dbReference>
<organism evidence="1 2">
    <name type="scientific">Cronartium quercuum f. sp. fusiforme G11</name>
    <dbReference type="NCBI Taxonomy" id="708437"/>
    <lineage>
        <taxon>Eukaryota</taxon>
        <taxon>Fungi</taxon>
        <taxon>Dikarya</taxon>
        <taxon>Basidiomycota</taxon>
        <taxon>Pucciniomycotina</taxon>
        <taxon>Pucciniomycetes</taxon>
        <taxon>Pucciniales</taxon>
        <taxon>Coleosporiaceae</taxon>
        <taxon>Cronartium</taxon>
    </lineage>
</organism>
<proteinExistence type="predicted"/>
<comment type="caution">
    <text evidence="1">The sequence shown here is derived from an EMBL/GenBank/DDBJ whole genome shotgun (WGS) entry which is preliminary data.</text>
</comment>
<keyword evidence="2" id="KW-1185">Reference proteome</keyword>
<accession>A0A9P6T9X1</accession>
<dbReference type="Proteomes" id="UP000886653">
    <property type="component" value="Unassembled WGS sequence"/>
</dbReference>